<evidence type="ECO:0000256" key="1">
    <source>
        <dbReference type="SAM" id="Phobius"/>
    </source>
</evidence>
<evidence type="ECO:0000313" key="3">
    <source>
        <dbReference type="EMBL" id="CAG9613290.1"/>
    </source>
</evidence>
<dbReference type="InterPro" id="IPR002035">
    <property type="entry name" value="VWF_A"/>
</dbReference>
<keyword evidence="1" id="KW-0472">Membrane</keyword>
<dbReference type="EMBL" id="CAKJTI010000011">
    <property type="protein sequence ID" value="CAG9613290.1"/>
    <property type="molecule type" value="Genomic_DNA"/>
</dbReference>
<keyword evidence="1" id="KW-1133">Transmembrane helix</keyword>
<keyword evidence="4" id="KW-1185">Reference proteome</keyword>
<dbReference type="Pfam" id="PF13519">
    <property type="entry name" value="VWA_2"/>
    <property type="match status" value="1"/>
</dbReference>
<name>A0ABN8A075_9BACI</name>
<dbReference type="Proteomes" id="UP000789423">
    <property type="component" value="Unassembled WGS sequence"/>
</dbReference>
<dbReference type="InterPro" id="IPR036465">
    <property type="entry name" value="vWFA_dom_sf"/>
</dbReference>
<organism evidence="3 4">
    <name type="scientific">Bacillus rhizoplanae</name>
    <dbReference type="NCBI Taxonomy" id="2880966"/>
    <lineage>
        <taxon>Bacteria</taxon>
        <taxon>Bacillati</taxon>
        <taxon>Bacillota</taxon>
        <taxon>Bacilli</taxon>
        <taxon>Bacillales</taxon>
        <taxon>Bacillaceae</taxon>
        <taxon>Bacillus</taxon>
    </lineage>
</organism>
<sequence>MHIRIIATSILFLLLICICPFSSLAKGEEARQRVVSLVYDDSGSMRNNDRWKYANYALQSLIALLDEKDTFSYVPMSHPSQEITVSLANNKRQEEIEKIQKWNEHVNTPFQSVETAIQSIKRQAQENANREFWLIILTDGAFNELEKQDDSGKKRISETLSTFKKEMEEKNISLHAVLITMEENLGAQEQAQMNVFKVIWKQQINGIVFPTSGEDGVIHSVNQAAALIANRDPFSSVEEAVKTNIVGNKIEITTPFPLKRITLVGQSSQNIPYRVQNIQGSLNLQSRFSIQAPAGMGLYGGITHIMPKNNAVMEPGTYMVEIDQAVTKENMKVLVEPALDYTVSIYEKGKDPKKETEQIYENQTAIIEAKPTNVPVDASYFTAQIEINNQMHSMQWDGKRKVFYYETKIGRDAVHGNVHMNIKGFYRQTKEFHIQSVPKPKLSLKVVTTNYKEKVTNLEHSAPFIIQPLLNEESMSEAEVRELLKTATITFHKSINYELKQNRKQIYVYPRPYYSNTFNFTDTGIIEATITLRDSQSQKASKQISLSIIDVPFLERYATIFQFVLPFSIILFIITILVVGWIVRPRFHRKALMYYEWDQSIAEDWLYKSEPEPLRTKWWNHYFGIPFRAERKTVQSVTFIAKKGSKSIFVTKDSQVPGMVIDGMVLTDEEAGREYKTLYPNEMVVIDRGYGKEVYRYECE</sequence>
<dbReference type="SUPFAM" id="SSF53300">
    <property type="entry name" value="vWA-like"/>
    <property type="match status" value="1"/>
</dbReference>
<keyword evidence="1" id="KW-0812">Transmembrane</keyword>
<reference evidence="3 4" key="1">
    <citation type="submission" date="2021-10" db="EMBL/GenBank/DDBJ databases">
        <authorList>
            <person name="Criscuolo A."/>
        </authorList>
    </citation>
    <scope>NUCLEOTIDE SEQUENCE [LARGE SCALE GENOMIC DNA]</scope>
    <source>
        <strain evidence="4">CIP 111899</strain>
    </source>
</reference>
<dbReference type="RefSeq" id="WP_230575374.1">
    <property type="nucleotide sequence ID" value="NZ_CAKJTI010000011.1"/>
</dbReference>
<comment type="caution">
    <text evidence="3">The sequence shown here is derived from an EMBL/GenBank/DDBJ whole genome shotgun (WGS) entry which is preliminary data.</text>
</comment>
<feature type="domain" description="VWFA" evidence="2">
    <location>
        <begin position="37"/>
        <end position="140"/>
    </location>
</feature>
<gene>
    <name evidence="3" type="ORF">BACCIP111899_02504</name>
</gene>
<feature type="transmembrane region" description="Helical" evidence="1">
    <location>
        <begin position="560"/>
        <end position="583"/>
    </location>
</feature>
<protein>
    <recommendedName>
        <fullName evidence="2">VWFA domain-containing protein</fullName>
    </recommendedName>
</protein>
<proteinExistence type="predicted"/>
<dbReference type="CDD" id="cd00198">
    <property type="entry name" value="vWFA"/>
    <property type="match status" value="1"/>
</dbReference>
<evidence type="ECO:0000313" key="4">
    <source>
        <dbReference type="Proteomes" id="UP000789423"/>
    </source>
</evidence>
<accession>A0ABN8A075</accession>
<dbReference type="Gene3D" id="3.40.50.410">
    <property type="entry name" value="von Willebrand factor, type A domain"/>
    <property type="match status" value="1"/>
</dbReference>
<evidence type="ECO:0000259" key="2">
    <source>
        <dbReference type="Pfam" id="PF13519"/>
    </source>
</evidence>